<dbReference type="AlphaFoldDB" id="A0A0F9NFP3"/>
<dbReference type="EMBL" id="LAZR01003433">
    <property type="protein sequence ID" value="KKN18375.1"/>
    <property type="molecule type" value="Genomic_DNA"/>
</dbReference>
<protein>
    <submittedName>
        <fullName evidence="1">Uncharacterized protein</fullName>
    </submittedName>
</protein>
<name>A0A0F9NFP3_9ZZZZ</name>
<comment type="caution">
    <text evidence="1">The sequence shown here is derived from an EMBL/GenBank/DDBJ whole genome shotgun (WGS) entry which is preliminary data.</text>
</comment>
<gene>
    <name evidence="1" type="ORF">LCGC14_0956260</name>
</gene>
<reference evidence="1" key="1">
    <citation type="journal article" date="2015" name="Nature">
        <title>Complex archaea that bridge the gap between prokaryotes and eukaryotes.</title>
        <authorList>
            <person name="Spang A."/>
            <person name="Saw J.H."/>
            <person name="Jorgensen S.L."/>
            <person name="Zaremba-Niedzwiedzka K."/>
            <person name="Martijn J."/>
            <person name="Lind A.E."/>
            <person name="van Eijk R."/>
            <person name="Schleper C."/>
            <person name="Guy L."/>
            <person name="Ettema T.J."/>
        </authorList>
    </citation>
    <scope>NUCLEOTIDE SEQUENCE</scope>
</reference>
<organism evidence="1">
    <name type="scientific">marine sediment metagenome</name>
    <dbReference type="NCBI Taxonomy" id="412755"/>
    <lineage>
        <taxon>unclassified sequences</taxon>
        <taxon>metagenomes</taxon>
        <taxon>ecological metagenomes</taxon>
    </lineage>
</organism>
<proteinExistence type="predicted"/>
<accession>A0A0F9NFP3</accession>
<evidence type="ECO:0000313" key="1">
    <source>
        <dbReference type="EMBL" id="KKN18375.1"/>
    </source>
</evidence>
<sequence length="71" mass="8735">MIKLKTLKDIDFKQNANSYRFELRREVIKWVKAIRDDPKILEKMGFCIYYEIWDSDSILLRFFNITEEDLK</sequence>